<proteinExistence type="inferred from homology"/>
<dbReference type="PANTHER" id="PTHR43580:SF2">
    <property type="entry name" value="CYTOKINE-LIKE NUCLEAR FACTOR N-PAC"/>
    <property type="match status" value="1"/>
</dbReference>
<dbReference type="EMBL" id="FNTV01000002">
    <property type="protein sequence ID" value="SEF12356.1"/>
    <property type="molecule type" value="Genomic_DNA"/>
</dbReference>
<dbReference type="InterPro" id="IPR013328">
    <property type="entry name" value="6PGD_dom2"/>
</dbReference>
<comment type="similarity">
    <text evidence="1">Belongs to the HIBADH-related family.</text>
</comment>
<keyword evidence="2" id="KW-0560">Oxidoreductase</keyword>
<evidence type="ECO:0000259" key="5">
    <source>
        <dbReference type="Pfam" id="PF03446"/>
    </source>
</evidence>
<feature type="domain" description="3-hydroxyisobutyrate dehydrogenase-like NAD-binding" evidence="6">
    <location>
        <begin position="168"/>
        <end position="283"/>
    </location>
</feature>
<dbReference type="GO" id="GO:0051287">
    <property type="term" value="F:NAD binding"/>
    <property type="evidence" value="ECO:0007669"/>
    <property type="project" value="InterPro"/>
</dbReference>
<dbReference type="PIRSF" id="PIRSF000103">
    <property type="entry name" value="HIBADH"/>
    <property type="match status" value="1"/>
</dbReference>
<dbReference type="Pfam" id="PF03446">
    <property type="entry name" value="NAD_binding_2"/>
    <property type="match status" value="1"/>
</dbReference>
<evidence type="ECO:0000256" key="4">
    <source>
        <dbReference type="PIRSR" id="PIRSR000103-1"/>
    </source>
</evidence>
<evidence type="ECO:0000313" key="8">
    <source>
        <dbReference type="Proteomes" id="UP000182725"/>
    </source>
</evidence>
<dbReference type="SUPFAM" id="SSF51735">
    <property type="entry name" value="NAD(P)-binding Rossmann-fold domains"/>
    <property type="match status" value="1"/>
</dbReference>
<evidence type="ECO:0000256" key="2">
    <source>
        <dbReference type="ARBA" id="ARBA00023002"/>
    </source>
</evidence>
<dbReference type="RefSeq" id="WP_074713864.1">
    <property type="nucleotide sequence ID" value="NZ_FNTV01000002.1"/>
</dbReference>
<evidence type="ECO:0000256" key="3">
    <source>
        <dbReference type="ARBA" id="ARBA00023027"/>
    </source>
</evidence>
<evidence type="ECO:0000259" key="6">
    <source>
        <dbReference type="Pfam" id="PF14833"/>
    </source>
</evidence>
<dbReference type="InterPro" id="IPR006115">
    <property type="entry name" value="6PGDH_NADP-bd"/>
</dbReference>
<dbReference type="PANTHER" id="PTHR43580">
    <property type="entry name" value="OXIDOREDUCTASE GLYR1-RELATED"/>
    <property type="match status" value="1"/>
</dbReference>
<dbReference type="Pfam" id="PF14833">
    <property type="entry name" value="NAD_binding_11"/>
    <property type="match status" value="1"/>
</dbReference>
<dbReference type="Gene3D" id="1.10.1040.10">
    <property type="entry name" value="N-(1-d-carboxylethyl)-l-norvaline Dehydrogenase, domain 2"/>
    <property type="match status" value="1"/>
</dbReference>
<dbReference type="InterPro" id="IPR008927">
    <property type="entry name" value="6-PGluconate_DH-like_C_sf"/>
</dbReference>
<organism evidence="7 8">
    <name type="scientific">Arthrobacter alpinus</name>
    <dbReference type="NCBI Taxonomy" id="656366"/>
    <lineage>
        <taxon>Bacteria</taxon>
        <taxon>Bacillati</taxon>
        <taxon>Actinomycetota</taxon>
        <taxon>Actinomycetes</taxon>
        <taxon>Micrococcales</taxon>
        <taxon>Micrococcaceae</taxon>
        <taxon>Arthrobacter</taxon>
    </lineage>
</organism>
<dbReference type="Gene3D" id="3.40.50.720">
    <property type="entry name" value="NAD(P)-binding Rossmann-like Domain"/>
    <property type="match status" value="1"/>
</dbReference>
<dbReference type="GO" id="GO:0050661">
    <property type="term" value="F:NADP binding"/>
    <property type="evidence" value="ECO:0007669"/>
    <property type="project" value="InterPro"/>
</dbReference>
<evidence type="ECO:0000256" key="1">
    <source>
        <dbReference type="ARBA" id="ARBA00009080"/>
    </source>
</evidence>
<feature type="active site" evidence="4">
    <location>
        <position position="172"/>
    </location>
</feature>
<protein>
    <submittedName>
        <fullName evidence="7">3-hydroxyisobutyrate dehydrogenase</fullName>
    </submittedName>
</protein>
<feature type="domain" description="6-phosphogluconate dehydrogenase NADP-binding" evidence="5">
    <location>
        <begin position="5"/>
        <end position="158"/>
    </location>
</feature>
<name>A0A1H5PF45_9MICC</name>
<dbReference type="InterPro" id="IPR029154">
    <property type="entry name" value="HIBADH-like_NADP-bd"/>
</dbReference>
<reference evidence="7 8" key="1">
    <citation type="submission" date="2016-10" db="EMBL/GenBank/DDBJ databases">
        <authorList>
            <person name="de Groot N.N."/>
        </authorList>
    </citation>
    <scope>NUCLEOTIDE SEQUENCE [LARGE SCALE GENOMIC DNA]</scope>
    <source>
        <strain evidence="7 8">DSM 22274</strain>
    </source>
</reference>
<sequence length="297" mass="30996">MVVDVTVVGTGGMGAAIARNLINAGYRVAVWNRDHAKLASLLEAGAVDVVHAREVFVSSPVVFSVLADDQAVREVILDSGALAAAPAGAVHVNFATISPALAEEAAARHAEKRVGYVAAPMFGGVPVAQAGNLNIVTAGEAELVERVQPLLDAISARTWPVGTEPQRANVVKVAGQVLIASAIQSMSEAVSIAERGGIDASTVVELFTSTITPGPVYKNYGGLIAAEKYTPAGFTPVLGRKDVDLARAQAASTALRLPVADLLSELLTEAVDTGHERDDWASLAYLQRRRDLSETDK</sequence>
<dbReference type="SUPFAM" id="SSF48179">
    <property type="entry name" value="6-phosphogluconate dehydrogenase C-terminal domain-like"/>
    <property type="match status" value="1"/>
</dbReference>
<dbReference type="InterPro" id="IPR015815">
    <property type="entry name" value="HIBADH-related"/>
</dbReference>
<keyword evidence="3" id="KW-0520">NAD</keyword>
<dbReference type="Proteomes" id="UP000182725">
    <property type="component" value="Unassembled WGS sequence"/>
</dbReference>
<dbReference type="AlphaFoldDB" id="A0A1H5PF45"/>
<gene>
    <name evidence="7" type="ORF">SAMN04489740_4228</name>
</gene>
<evidence type="ECO:0000313" key="7">
    <source>
        <dbReference type="EMBL" id="SEF12356.1"/>
    </source>
</evidence>
<dbReference type="InterPro" id="IPR051265">
    <property type="entry name" value="HIBADH-related_NP60_sf"/>
</dbReference>
<accession>A0A1H5PF45</accession>
<dbReference type="InterPro" id="IPR036291">
    <property type="entry name" value="NAD(P)-bd_dom_sf"/>
</dbReference>
<dbReference type="GO" id="GO:0016491">
    <property type="term" value="F:oxidoreductase activity"/>
    <property type="evidence" value="ECO:0007669"/>
    <property type="project" value="UniProtKB-KW"/>
</dbReference>